<dbReference type="SMART" id="SM00563">
    <property type="entry name" value="PlsC"/>
    <property type="match status" value="1"/>
</dbReference>
<dbReference type="EMBL" id="JAFBDZ010000003">
    <property type="protein sequence ID" value="MBM7587010.1"/>
    <property type="molecule type" value="Genomic_DNA"/>
</dbReference>
<dbReference type="PANTHER" id="PTHR10434:SF40">
    <property type="entry name" value="1-ACYL-SN-GLYCEROL-3-PHOSPHATE ACYLTRANSFERASE"/>
    <property type="match status" value="1"/>
</dbReference>
<evidence type="ECO:0000313" key="7">
    <source>
        <dbReference type="Proteomes" id="UP001646157"/>
    </source>
</evidence>
<dbReference type="NCBIfam" id="TIGR00530">
    <property type="entry name" value="AGP_acyltrn"/>
    <property type="match status" value="1"/>
</dbReference>
<keyword evidence="4" id="KW-1208">Phospholipid metabolism</keyword>
<reference evidence="6 7" key="1">
    <citation type="submission" date="2021-01" db="EMBL/GenBank/DDBJ databases">
        <title>Genomic Encyclopedia of Type Strains, Phase IV (KMG-IV): sequencing the most valuable type-strain genomes for metagenomic binning, comparative biology and taxonomic classification.</title>
        <authorList>
            <person name="Goeker M."/>
        </authorList>
    </citation>
    <scope>NUCLEOTIDE SEQUENCE [LARGE SCALE GENOMIC DNA]</scope>
    <source>
        <strain evidence="6 7">DSM 24834</strain>
    </source>
</reference>
<comment type="catalytic activity">
    <reaction evidence="4">
        <text>a 1-acyl-sn-glycero-3-phosphate + an acyl-CoA = a 1,2-diacyl-sn-glycero-3-phosphate + CoA</text>
        <dbReference type="Rhea" id="RHEA:19709"/>
        <dbReference type="ChEBI" id="CHEBI:57287"/>
        <dbReference type="ChEBI" id="CHEBI:57970"/>
        <dbReference type="ChEBI" id="CHEBI:58342"/>
        <dbReference type="ChEBI" id="CHEBI:58608"/>
        <dbReference type="EC" id="2.3.1.51"/>
    </reaction>
</comment>
<accession>A0ABS2NGL7</accession>
<comment type="domain">
    <text evidence="4">The HXXXXD motif is essential for acyltransferase activity and may constitute the binding site for the phosphate moiety of the glycerol-3-phosphate.</text>
</comment>
<dbReference type="EC" id="2.3.1.51" evidence="4"/>
<keyword evidence="4" id="KW-0594">Phospholipid biosynthesis</keyword>
<dbReference type="GO" id="GO:0003841">
    <property type="term" value="F:1-acylglycerol-3-phosphate O-acyltransferase activity"/>
    <property type="evidence" value="ECO:0007669"/>
    <property type="project" value="UniProtKB-EC"/>
</dbReference>
<gene>
    <name evidence="6" type="ORF">JOC86_003562</name>
</gene>
<evidence type="ECO:0000313" key="6">
    <source>
        <dbReference type="EMBL" id="MBM7587010.1"/>
    </source>
</evidence>
<dbReference type="CDD" id="cd07989">
    <property type="entry name" value="LPLAT_AGPAT-like"/>
    <property type="match status" value="1"/>
</dbReference>
<dbReference type="Pfam" id="PF01553">
    <property type="entry name" value="Acyltransferase"/>
    <property type="match status" value="1"/>
</dbReference>
<dbReference type="InterPro" id="IPR002123">
    <property type="entry name" value="Plipid/glycerol_acylTrfase"/>
</dbReference>
<organism evidence="6 7">
    <name type="scientific">Rossellomorea pakistanensis</name>
    <dbReference type="NCBI Taxonomy" id="992288"/>
    <lineage>
        <taxon>Bacteria</taxon>
        <taxon>Bacillati</taxon>
        <taxon>Bacillota</taxon>
        <taxon>Bacilli</taxon>
        <taxon>Bacillales</taxon>
        <taxon>Bacillaceae</taxon>
        <taxon>Rossellomorea</taxon>
    </lineage>
</organism>
<keyword evidence="2 4" id="KW-0808">Transferase</keyword>
<keyword evidence="3 4" id="KW-0012">Acyltransferase</keyword>
<keyword evidence="4" id="KW-0443">Lipid metabolism</keyword>
<dbReference type="RefSeq" id="WP_205174166.1">
    <property type="nucleotide sequence ID" value="NZ_JAFBDZ010000003.1"/>
</dbReference>
<comment type="similarity">
    <text evidence="1 4">Belongs to the 1-acyl-sn-glycerol-3-phosphate acyltransferase family.</text>
</comment>
<name>A0ABS2NGL7_9BACI</name>
<evidence type="ECO:0000259" key="5">
    <source>
        <dbReference type="SMART" id="SM00563"/>
    </source>
</evidence>
<proteinExistence type="inferred from homology"/>
<protein>
    <recommendedName>
        <fullName evidence="4">1-acyl-sn-glycerol-3-phosphate acyltransferase</fullName>
        <ecNumber evidence="4">2.3.1.51</ecNumber>
    </recommendedName>
</protein>
<evidence type="ECO:0000256" key="3">
    <source>
        <dbReference type="ARBA" id="ARBA00023315"/>
    </source>
</evidence>
<keyword evidence="4" id="KW-0444">Lipid biosynthesis</keyword>
<evidence type="ECO:0000256" key="1">
    <source>
        <dbReference type="ARBA" id="ARBA00008655"/>
    </source>
</evidence>
<dbReference type="PANTHER" id="PTHR10434">
    <property type="entry name" value="1-ACYL-SN-GLYCEROL-3-PHOSPHATE ACYLTRANSFERASE"/>
    <property type="match status" value="1"/>
</dbReference>
<sequence length="202" mass="22943">MYSFIYRLAKSVMTLFGGKLTVMNRERLPKDGSYVIVCNHSTWLDVLFLAFSVWPRNVHYMAKQELFQLMILKHLLPKIHAFPVNRENPGPSVLKTPLKLLRSGHVVGIFPTGTRTEEDLALKRGAVTIAYKASVPLIPAKYDGPKTFKELLSRKPIKVYIGKELDFTNLPLSGKELIENKSLELSQIFQSLGSKDNRERVS</sequence>
<evidence type="ECO:0000256" key="4">
    <source>
        <dbReference type="RuleBase" id="RU361267"/>
    </source>
</evidence>
<dbReference type="Proteomes" id="UP001646157">
    <property type="component" value="Unassembled WGS sequence"/>
</dbReference>
<dbReference type="SUPFAM" id="SSF69593">
    <property type="entry name" value="Glycerol-3-phosphate (1)-acyltransferase"/>
    <property type="match status" value="1"/>
</dbReference>
<keyword evidence="7" id="KW-1185">Reference proteome</keyword>
<evidence type="ECO:0000256" key="2">
    <source>
        <dbReference type="ARBA" id="ARBA00022679"/>
    </source>
</evidence>
<comment type="caution">
    <text evidence="6">The sequence shown here is derived from an EMBL/GenBank/DDBJ whole genome shotgun (WGS) entry which is preliminary data.</text>
</comment>
<feature type="domain" description="Phospholipid/glycerol acyltransferase" evidence="5">
    <location>
        <begin position="34"/>
        <end position="145"/>
    </location>
</feature>
<dbReference type="InterPro" id="IPR004552">
    <property type="entry name" value="AGP_acyltrans"/>
</dbReference>